<name>A0A842HX40_9SPHN</name>
<evidence type="ECO:0000313" key="3">
    <source>
        <dbReference type="EMBL" id="MBC2777676.1"/>
    </source>
</evidence>
<sequence>MFDNPFSMVVAIVLITAIAGVLRAKYKAEHGVFDDDKGETRLIRDPDADRMREEIRGLKERIVVLERIATDKSNRLEQEIEALRDERQH</sequence>
<gene>
    <name evidence="3" type="ORF">H6P80_08585</name>
</gene>
<keyword evidence="2" id="KW-0812">Transmembrane</keyword>
<evidence type="ECO:0000256" key="1">
    <source>
        <dbReference type="SAM" id="Coils"/>
    </source>
</evidence>
<reference evidence="3 4" key="1">
    <citation type="submission" date="2020-08" db="EMBL/GenBank/DDBJ databases">
        <title>Draft genome sequence of Parasphingopyxis sp. GrpM-11.</title>
        <authorList>
            <person name="Oh J."/>
            <person name="Roh D.-H."/>
        </authorList>
    </citation>
    <scope>NUCLEOTIDE SEQUENCE [LARGE SCALE GENOMIC DNA]</scope>
    <source>
        <strain evidence="3 4">GrpM-11</strain>
    </source>
</reference>
<evidence type="ECO:0000256" key="2">
    <source>
        <dbReference type="SAM" id="Phobius"/>
    </source>
</evidence>
<dbReference type="AlphaFoldDB" id="A0A842HX40"/>
<keyword evidence="4" id="KW-1185">Reference proteome</keyword>
<comment type="caution">
    <text evidence="3">The sequence shown here is derived from an EMBL/GenBank/DDBJ whole genome shotgun (WGS) entry which is preliminary data.</text>
</comment>
<evidence type="ECO:0000313" key="4">
    <source>
        <dbReference type="Proteomes" id="UP000564378"/>
    </source>
</evidence>
<dbReference type="Proteomes" id="UP000564378">
    <property type="component" value="Unassembled WGS sequence"/>
</dbReference>
<proteinExistence type="predicted"/>
<dbReference type="EMBL" id="JACJVJ010000001">
    <property type="protein sequence ID" value="MBC2777676.1"/>
    <property type="molecule type" value="Genomic_DNA"/>
</dbReference>
<feature type="coiled-coil region" evidence="1">
    <location>
        <begin position="48"/>
        <end position="86"/>
    </location>
</feature>
<accession>A0A842HX40</accession>
<organism evidence="3 4">
    <name type="scientific">Parasphingopyxis marina</name>
    <dbReference type="NCBI Taxonomy" id="2761622"/>
    <lineage>
        <taxon>Bacteria</taxon>
        <taxon>Pseudomonadati</taxon>
        <taxon>Pseudomonadota</taxon>
        <taxon>Alphaproteobacteria</taxon>
        <taxon>Sphingomonadales</taxon>
        <taxon>Sphingomonadaceae</taxon>
        <taxon>Parasphingopyxis</taxon>
    </lineage>
</organism>
<keyword evidence="2" id="KW-1133">Transmembrane helix</keyword>
<keyword evidence="2" id="KW-0472">Membrane</keyword>
<evidence type="ECO:0008006" key="5">
    <source>
        <dbReference type="Google" id="ProtNLM"/>
    </source>
</evidence>
<feature type="transmembrane region" description="Helical" evidence="2">
    <location>
        <begin position="6"/>
        <end position="24"/>
    </location>
</feature>
<keyword evidence="1" id="KW-0175">Coiled coil</keyword>
<protein>
    <recommendedName>
        <fullName evidence="5">Phage shock protein B</fullName>
    </recommendedName>
</protein>
<dbReference type="RefSeq" id="WP_185800869.1">
    <property type="nucleotide sequence ID" value="NZ_JACJVJ010000001.1"/>
</dbReference>